<dbReference type="GO" id="GO:0005525">
    <property type="term" value="F:GTP binding"/>
    <property type="evidence" value="ECO:0007669"/>
    <property type="project" value="InterPro"/>
</dbReference>
<dbReference type="PANTHER" id="PTHR23408">
    <property type="entry name" value="METHYLMALONYL-COA MUTASE"/>
    <property type="match status" value="1"/>
</dbReference>
<dbReference type="NCBIfam" id="NF006958">
    <property type="entry name" value="PRK09435.1"/>
    <property type="match status" value="1"/>
</dbReference>
<comment type="caution">
    <text evidence="2">The sequence shown here is derived from an EMBL/GenBank/DDBJ whole genome shotgun (WGS) entry which is preliminary data.</text>
</comment>
<evidence type="ECO:0000256" key="1">
    <source>
        <dbReference type="ARBA" id="ARBA00009625"/>
    </source>
</evidence>
<accession>A0A934UIW5</accession>
<dbReference type="NCBIfam" id="TIGR00750">
    <property type="entry name" value="lao"/>
    <property type="match status" value="1"/>
</dbReference>
<dbReference type="InterPro" id="IPR005129">
    <property type="entry name" value="GTPase_ArgK"/>
</dbReference>
<dbReference type="EC" id="3.6.5.-" evidence="2"/>
<reference evidence="2" key="1">
    <citation type="submission" date="2020-12" db="EMBL/GenBank/DDBJ databases">
        <title>Bacterial novel species Flavobacterium sp. SE-1-e isolated from soil.</title>
        <authorList>
            <person name="Jung H.-Y."/>
        </authorList>
    </citation>
    <scope>NUCLEOTIDE SEQUENCE</scope>
    <source>
        <strain evidence="2">SE-1-e</strain>
    </source>
</reference>
<evidence type="ECO:0000313" key="2">
    <source>
        <dbReference type="EMBL" id="MBK0368775.1"/>
    </source>
</evidence>
<evidence type="ECO:0000313" key="3">
    <source>
        <dbReference type="Proteomes" id="UP000609172"/>
    </source>
</evidence>
<dbReference type="Gene3D" id="1.10.287.130">
    <property type="match status" value="1"/>
</dbReference>
<dbReference type="Pfam" id="PF03308">
    <property type="entry name" value="MeaB"/>
    <property type="match status" value="1"/>
</dbReference>
<dbReference type="Gene3D" id="1.20.5.170">
    <property type="match status" value="1"/>
</dbReference>
<keyword evidence="3" id="KW-1185">Reference proteome</keyword>
<dbReference type="PANTHER" id="PTHR23408:SF3">
    <property type="entry name" value="METHYLMALONIC ACIDURIA TYPE A PROTEIN, MITOCHONDRIAL"/>
    <property type="match status" value="1"/>
</dbReference>
<dbReference type="AlphaFoldDB" id="A0A934UIW5"/>
<proteinExistence type="inferred from homology"/>
<dbReference type="GO" id="GO:0005737">
    <property type="term" value="C:cytoplasm"/>
    <property type="evidence" value="ECO:0007669"/>
    <property type="project" value="TreeGrafter"/>
</dbReference>
<protein>
    <submittedName>
        <fullName evidence="2">Methylmalonyl Co-A mutase-associated GTPase MeaB</fullName>
        <ecNumber evidence="2">3.6.5.-</ecNumber>
    </submittedName>
</protein>
<organism evidence="2 3">
    <name type="scientific">Flavobacterium agrisoli</name>
    <dbReference type="NCBI Taxonomy" id="2793066"/>
    <lineage>
        <taxon>Bacteria</taxon>
        <taxon>Pseudomonadati</taxon>
        <taxon>Bacteroidota</taxon>
        <taxon>Flavobacteriia</taxon>
        <taxon>Flavobacteriales</taxon>
        <taxon>Flavobacteriaceae</taxon>
        <taxon>Flavobacterium</taxon>
    </lineage>
</organism>
<name>A0A934UIW5_9FLAO</name>
<dbReference type="Proteomes" id="UP000609172">
    <property type="component" value="Unassembled WGS sequence"/>
</dbReference>
<dbReference type="InterPro" id="IPR027417">
    <property type="entry name" value="P-loop_NTPase"/>
</dbReference>
<sequence>MLKANNPNKKSSQNISLSEITNPNAIAQIQHFRKKEISTSELVNGILNQNRTALSRAITLIESTHPTHIEKANSIIKSCLPHVNQSVRIGITGIPGVGKSTFIEALGIHLTSLGKKVAVLAVDPSSALSSGSILGDKTRMEELAQDANAFIRPSPSGSNLGGVARKTRETIILCEATGFDTIIIETVGVGQSEIAVHRMVDFFLLLQITGAGDDLQGIKRGIMEMADAVIINKADGENSQNAQVLQAAIQKTISLFPKKDSEWVPFVSCCSALHKEGITEIWQTLTSYFETIKKNHFFEENRKNQNLDWMYETINDELLHQFYNQPAIITQLEINKKAVQNNEKSPFEAALELIRIYKK</sequence>
<dbReference type="CDD" id="cd03114">
    <property type="entry name" value="MMAA-like"/>
    <property type="match status" value="1"/>
</dbReference>
<dbReference type="Gene3D" id="3.40.50.300">
    <property type="entry name" value="P-loop containing nucleotide triphosphate hydrolases"/>
    <property type="match status" value="1"/>
</dbReference>
<dbReference type="EMBL" id="JAEHFV010000001">
    <property type="protein sequence ID" value="MBK0368775.1"/>
    <property type="molecule type" value="Genomic_DNA"/>
</dbReference>
<gene>
    <name evidence="2" type="primary">meaB</name>
    <name evidence="2" type="ORF">I5M07_02920</name>
</gene>
<comment type="similarity">
    <text evidence="1">Belongs to the SIMIBI class G3E GTPase family. ArgK/MeaB subfamily.</text>
</comment>
<dbReference type="GO" id="GO:0003924">
    <property type="term" value="F:GTPase activity"/>
    <property type="evidence" value="ECO:0007669"/>
    <property type="project" value="InterPro"/>
</dbReference>
<keyword evidence="2" id="KW-0378">Hydrolase</keyword>
<dbReference type="SUPFAM" id="SSF52540">
    <property type="entry name" value="P-loop containing nucleoside triphosphate hydrolases"/>
    <property type="match status" value="1"/>
</dbReference>